<organism evidence="5 6">
    <name type="scientific">Papaver atlanticum</name>
    <dbReference type="NCBI Taxonomy" id="357466"/>
    <lineage>
        <taxon>Eukaryota</taxon>
        <taxon>Viridiplantae</taxon>
        <taxon>Streptophyta</taxon>
        <taxon>Embryophyta</taxon>
        <taxon>Tracheophyta</taxon>
        <taxon>Spermatophyta</taxon>
        <taxon>Magnoliopsida</taxon>
        <taxon>Ranunculales</taxon>
        <taxon>Papaveraceae</taxon>
        <taxon>Papaveroideae</taxon>
        <taxon>Papaver</taxon>
    </lineage>
</organism>
<accession>A0AAD4SR25</accession>
<dbReference type="Pfam" id="PF07002">
    <property type="entry name" value="Copine"/>
    <property type="match status" value="1"/>
</dbReference>
<dbReference type="InterPro" id="IPR036465">
    <property type="entry name" value="vWFA_dom_sf"/>
</dbReference>
<dbReference type="PROSITE" id="PS50234">
    <property type="entry name" value="VWFA"/>
    <property type="match status" value="1"/>
</dbReference>
<dbReference type="SMART" id="SM00327">
    <property type="entry name" value="VWA"/>
    <property type="match status" value="1"/>
</dbReference>
<dbReference type="Proteomes" id="UP001202328">
    <property type="component" value="Unassembled WGS sequence"/>
</dbReference>
<keyword evidence="1" id="KW-0862">Zinc</keyword>
<comment type="caution">
    <text evidence="5">The sequence shown here is derived from an EMBL/GenBank/DDBJ whole genome shotgun (WGS) entry which is preliminary data.</text>
</comment>
<protein>
    <submittedName>
        <fullName evidence="5">Uncharacterized protein</fullName>
    </submittedName>
</protein>
<dbReference type="SMART" id="SM00184">
    <property type="entry name" value="RING"/>
    <property type="match status" value="1"/>
</dbReference>
<dbReference type="Gene3D" id="3.30.40.10">
    <property type="entry name" value="Zinc/RING finger domain, C3HC4 (zinc finger)"/>
    <property type="match status" value="1"/>
</dbReference>
<keyword evidence="1" id="KW-0863">Zinc-finger</keyword>
<dbReference type="SUPFAM" id="SSF57850">
    <property type="entry name" value="RING/U-box"/>
    <property type="match status" value="1"/>
</dbReference>
<proteinExistence type="predicted"/>
<evidence type="ECO:0000259" key="4">
    <source>
        <dbReference type="PROSITE" id="PS50234"/>
    </source>
</evidence>
<dbReference type="InterPro" id="IPR001841">
    <property type="entry name" value="Znf_RING"/>
</dbReference>
<dbReference type="SUPFAM" id="SSF53300">
    <property type="entry name" value="vWA-like"/>
    <property type="match status" value="1"/>
</dbReference>
<gene>
    <name evidence="5" type="ORF">MKW98_016606</name>
</gene>
<keyword evidence="1" id="KW-0479">Metal-binding</keyword>
<evidence type="ECO:0000256" key="1">
    <source>
        <dbReference type="PROSITE-ProRule" id="PRU00175"/>
    </source>
</evidence>
<dbReference type="PANTHER" id="PTHR45751:SF51">
    <property type="entry name" value="OS06G0608800 PROTEIN"/>
    <property type="match status" value="1"/>
</dbReference>
<dbReference type="InterPro" id="IPR013083">
    <property type="entry name" value="Znf_RING/FYVE/PHD"/>
</dbReference>
<name>A0AAD4SR25_9MAGN</name>
<evidence type="ECO:0000259" key="3">
    <source>
        <dbReference type="PROSITE" id="PS50089"/>
    </source>
</evidence>
<feature type="domain" description="VWFA" evidence="4">
    <location>
        <begin position="34"/>
        <end position="247"/>
    </location>
</feature>
<dbReference type="EMBL" id="JAJJMB010008936">
    <property type="protein sequence ID" value="KAI3919053.1"/>
    <property type="molecule type" value="Genomic_DNA"/>
</dbReference>
<evidence type="ECO:0000313" key="6">
    <source>
        <dbReference type="Proteomes" id="UP001202328"/>
    </source>
</evidence>
<dbReference type="InterPro" id="IPR010734">
    <property type="entry name" value="Copine_C"/>
</dbReference>
<keyword evidence="6" id="KW-1185">Reference proteome</keyword>
<dbReference type="PROSITE" id="PS50089">
    <property type="entry name" value="ZF_RING_2"/>
    <property type="match status" value="1"/>
</dbReference>
<dbReference type="AlphaFoldDB" id="A0AAD4SR25"/>
<dbReference type="Pfam" id="PF13920">
    <property type="entry name" value="zf-C3HC4_3"/>
    <property type="match status" value="1"/>
</dbReference>
<dbReference type="GO" id="GO:0016567">
    <property type="term" value="P:protein ubiquitination"/>
    <property type="evidence" value="ECO:0007669"/>
    <property type="project" value="TreeGrafter"/>
</dbReference>
<dbReference type="GO" id="GO:0004842">
    <property type="term" value="F:ubiquitin-protein transferase activity"/>
    <property type="evidence" value="ECO:0007669"/>
    <property type="project" value="TreeGrafter"/>
</dbReference>
<feature type="domain" description="RING-type" evidence="3">
    <location>
        <begin position="325"/>
        <end position="358"/>
    </location>
</feature>
<sequence length="369" mass="41239">MSGSMSRYTRIGDNYETLDQVIEALIEASLESTSMIIGIDFTKSNEWTGAKSFNNKSLHHIGEISNPYEVAVTVIGGTLSSLNNEDDNLIPCFGFGDASTHDKDVFSFYSDQRSCNGIEETLERYRELVPHVRLAGPTSFAPIIETAIDIVENSGRRYHVLLIIADGQVTRNSDTEVGQLGQREQETVDAIVKASEYPLSIVLVGVGDGPWEMMREFDNIIPRRTFDNFQFVNLTEILRRDISIEKMHSEIALAALMKIPSQYLATLNLRVSGSTHERGRSPLPPPNNLQQSPCPTDQQPLDDFIHTAASYDSRLAEDIHEEVSCPICLENPRDFVFGCGHRTCQECGKELSLCPICRTKITIRIKLHS</sequence>
<dbReference type="PANTHER" id="PTHR45751">
    <property type="entry name" value="COPINE FAMILY PROTEIN 1"/>
    <property type="match status" value="1"/>
</dbReference>
<dbReference type="GO" id="GO:0005634">
    <property type="term" value="C:nucleus"/>
    <property type="evidence" value="ECO:0007669"/>
    <property type="project" value="TreeGrafter"/>
</dbReference>
<dbReference type="GO" id="GO:0008270">
    <property type="term" value="F:zinc ion binding"/>
    <property type="evidence" value="ECO:0007669"/>
    <property type="project" value="UniProtKB-KW"/>
</dbReference>
<reference evidence="5" key="1">
    <citation type="submission" date="2022-04" db="EMBL/GenBank/DDBJ databases">
        <title>A functionally conserved STORR gene fusion in Papaver species that diverged 16.8 million years ago.</title>
        <authorList>
            <person name="Catania T."/>
        </authorList>
    </citation>
    <scope>NUCLEOTIDE SEQUENCE</scope>
    <source>
        <strain evidence="5">S-188037</strain>
    </source>
</reference>
<evidence type="ECO:0000313" key="5">
    <source>
        <dbReference type="EMBL" id="KAI3919053.1"/>
    </source>
</evidence>
<evidence type="ECO:0000256" key="2">
    <source>
        <dbReference type="SAM" id="MobiDB-lite"/>
    </source>
</evidence>
<dbReference type="InterPro" id="IPR002035">
    <property type="entry name" value="VWF_A"/>
</dbReference>
<feature type="region of interest" description="Disordered" evidence="2">
    <location>
        <begin position="274"/>
        <end position="296"/>
    </location>
</feature>
<dbReference type="InterPro" id="IPR052079">
    <property type="entry name" value="E3_ligase/Copine_domain"/>
</dbReference>